<reference evidence="16 17" key="1">
    <citation type="submission" date="2020-08" db="EMBL/GenBank/DDBJ databases">
        <authorList>
            <person name="Hejnol A."/>
        </authorList>
    </citation>
    <scope>NUCLEOTIDE SEQUENCE [LARGE SCALE GENOMIC DNA]</scope>
</reference>
<dbReference type="Proteomes" id="UP000549394">
    <property type="component" value="Unassembled WGS sequence"/>
</dbReference>
<keyword evidence="3" id="KW-0808">Transferase</keyword>
<organism evidence="16 17">
    <name type="scientific">Dimorphilus gyrociliatus</name>
    <dbReference type="NCBI Taxonomy" id="2664684"/>
    <lineage>
        <taxon>Eukaryota</taxon>
        <taxon>Metazoa</taxon>
        <taxon>Spiralia</taxon>
        <taxon>Lophotrochozoa</taxon>
        <taxon>Annelida</taxon>
        <taxon>Polychaeta</taxon>
        <taxon>Polychaeta incertae sedis</taxon>
        <taxon>Dinophilidae</taxon>
        <taxon>Dimorphilus</taxon>
    </lineage>
</organism>
<evidence type="ECO:0000256" key="4">
    <source>
        <dbReference type="ARBA" id="ARBA00022729"/>
    </source>
</evidence>
<feature type="domain" description="Protein kinase" evidence="15">
    <location>
        <begin position="406"/>
        <end position="661"/>
    </location>
</feature>
<comment type="catalytic activity">
    <reaction evidence="13">
        <text>L-seryl-[protein] + ATP = O-phospho-L-seryl-[protein] + ADP + H(+)</text>
        <dbReference type="Rhea" id="RHEA:17989"/>
        <dbReference type="Rhea" id="RHEA-COMP:9863"/>
        <dbReference type="Rhea" id="RHEA-COMP:11604"/>
        <dbReference type="ChEBI" id="CHEBI:15378"/>
        <dbReference type="ChEBI" id="CHEBI:29999"/>
        <dbReference type="ChEBI" id="CHEBI:30616"/>
        <dbReference type="ChEBI" id="CHEBI:83421"/>
        <dbReference type="ChEBI" id="CHEBI:456216"/>
        <dbReference type="EC" id="2.7.11.1"/>
    </reaction>
</comment>
<dbReference type="SMART" id="SM00220">
    <property type="entry name" value="S_TKc"/>
    <property type="match status" value="1"/>
</dbReference>
<dbReference type="InterPro" id="IPR000719">
    <property type="entry name" value="Prot_kinase_dom"/>
</dbReference>
<keyword evidence="17" id="KW-1185">Reference proteome</keyword>
<dbReference type="InterPro" id="IPR008271">
    <property type="entry name" value="Ser/Thr_kinase_AS"/>
</dbReference>
<evidence type="ECO:0000256" key="8">
    <source>
        <dbReference type="ARBA" id="ARBA00022840"/>
    </source>
</evidence>
<dbReference type="InterPro" id="IPR017441">
    <property type="entry name" value="Protein_kinase_ATP_BS"/>
</dbReference>
<keyword evidence="9" id="KW-0442">Lipid degradation</keyword>
<dbReference type="AlphaFoldDB" id="A0A7I8W091"/>
<keyword evidence="5 14" id="KW-0547">Nucleotide-binding</keyword>
<dbReference type="PROSITE" id="PS00108">
    <property type="entry name" value="PROTEIN_KINASE_ST"/>
    <property type="match status" value="1"/>
</dbReference>
<keyword evidence="11" id="KW-0325">Glycoprotein</keyword>
<gene>
    <name evidence="16" type="ORF">DGYR_LOCUS9412</name>
</gene>
<name>A0A7I8W091_9ANNE</name>
<evidence type="ECO:0000256" key="12">
    <source>
        <dbReference type="ARBA" id="ARBA00047899"/>
    </source>
</evidence>
<keyword evidence="6" id="KW-0418">Kinase</keyword>
<dbReference type="SUPFAM" id="SSF53474">
    <property type="entry name" value="alpha/beta-Hydrolases"/>
    <property type="match status" value="1"/>
</dbReference>
<dbReference type="OrthoDB" id="9974421at2759"/>
<dbReference type="FunFam" id="1.10.510.10:FF:000658">
    <property type="entry name" value="Protein CBG12184"/>
    <property type="match status" value="1"/>
</dbReference>
<proteinExistence type="predicted"/>
<keyword evidence="8 14" id="KW-0067">ATP-binding</keyword>
<dbReference type="PROSITE" id="PS00107">
    <property type="entry name" value="PROTEIN_KINASE_ATP"/>
    <property type="match status" value="1"/>
</dbReference>
<comment type="catalytic activity">
    <reaction evidence="12">
        <text>L-threonyl-[protein] + ATP = O-phospho-L-threonyl-[protein] + ADP + H(+)</text>
        <dbReference type="Rhea" id="RHEA:46608"/>
        <dbReference type="Rhea" id="RHEA-COMP:11060"/>
        <dbReference type="Rhea" id="RHEA-COMP:11605"/>
        <dbReference type="ChEBI" id="CHEBI:15378"/>
        <dbReference type="ChEBI" id="CHEBI:30013"/>
        <dbReference type="ChEBI" id="CHEBI:30616"/>
        <dbReference type="ChEBI" id="CHEBI:61977"/>
        <dbReference type="ChEBI" id="CHEBI:456216"/>
        <dbReference type="EC" id="2.7.11.1"/>
    </reaction>
</comment>
<accession>A0A7I8W091</accession>
<keyword evidence="2" id="KW-0723">Serine/threonine-protein kinase</keyword>
<keyword evidence="4" id="KW-0732">Signal</keyword>
<evidence type="ECO:0000256" key="14">
    <source>
        <dbReference type="PROSITE-ProRule" id="PRU10141"/>
    </source>
</evidence>
<dbReference type="FunFam" id="3.30.200.20:FF:000003">
    <property type="entry name" value="Non-specific serine/threonine protein kinase"/>
    <property type="match status" value="1"/>
</dbReference>
<dbReference type="PANTHER" id="PTHR11005">
    <property type="entry name" value="LYSOSOMAL ACID LIPASE-RELATED"/>
    <property type="match status" value="1"/>
</dbReference>
<evidence type="ECO:0000256" key="9">
    <source>
        <dbReference type="ARBA" id="ARBA00022963"/>
    </source>
</evidence>
<dbReference type="PROSITE" id="PS50011">
    <property type="entry name" value="PROTEIN_KINASE_DOM"/>
    <property type="match status" value="1"/>
</dbReference>
<dbReference type="GO" id="GO:0004674">
    <property type="term" value="F:protein serine/threonine kinase activity"/>
    <property type="evidence" value="ECO:0007669"/>
    <property type="project" value="UniProtKB-KW"/>
</dbReference>
<evidence type="ECO:0000256" key="1">
    <source>
        <dbReference type="ARBA" id="ARBA00012513"/>
    </source>
</evidence>
<dbReference type="InterPro" id="IPR022742">
    <property type="entry name" value="Hydrolase_4"/>
</dbReference>
<dbReference type="InterPro" id="IPR006693">
    <property type="entry name" value="AB_hydrolase_lipase"/>
</dbReference>
<dbReference type="EMBL" id="CAJFCJ010000014">
    <property type="protein sequence ID" value="CAD5121462.1"/>
    <property type="molecule type" value="Genomic_DNA"/>
</dbReference>
<evidence type="ECO:0000313" key="16">
    <source>
        <dbReference type="EMBL" id="CAD5121462.1"/>
    </source>
</evidence>
<dbReference type="Gene3D" id="1.10.510.10">
    <property type="entry name" value="Transferase(Phosphotransferase) domain 1"/>
    <property type="match status" value="1"/>
</dbReference>
<dbReference type="EC" id="2.7.11.1" evidence="1"/>
<keyword evidence="10" id="KW-0443">Lipid metabolism</keyword>
<evidence type="ECO:0000256" key="2">
    <source>
        <dbReference type="ARBA" id="ARBA00022527"/>
    </source>
</evidence>
<dbReference type="Gene3D" id="3.40.50.1820">
    <property type="entry name" value="alpha/beta hydrolase"/>
    <property type="match status" value="1"/>
</dbReference>
<dbReference type="SUPFAM" id="SSF56112">
    <property type="entry name" value="Protein kinase-like (PK-like)"/>
    <property type="match status" value="1"/>
</dbReference>
<dbReference type="InterPro" id="IPR011009">
    <property type="entry name" value="Kinase-like_dom_sf"/>
</dbReference>
<evidence type="ECO:0000256" key="7">
    <source>
        <dbReference type="ARBA" id="ARBA00022801"/>
    </source>
</evidence>
<evidence type="ECO:0000256" key="3">
    <source>
        <dbReference type="ARBA" id="ARBA00022679"/>
    </source>
</evidence>
<dbReference type="Pfam" id="PF04083">
    <property type="entry name" value="Abhydro_lipase"/>
    <property type="match status" value="1"/>
</dbReference>
<feature type="binding site" evidence="14">
    <location>
        <position position="435"/>
    </location>
    <ligand>
        <name>ATP</name>
        <dbReference type="ChEBI" id="CHEBI:30616"/>
    </ligand>
</feature>
<protein>
    <recommendedName>
        <fullName evidence="1">non-specific serine/threonine protein kinase</fullName>
        <ecNumber evidence="1">2.7.11.1</ecNumber>
    </recommendedName>
</protein>
<dbReference type="GO" id="GO:0016042">
    <property type="term" value="P:lipid catabolic process"/>
    <property type="evidence" value="ECO:0007669"/>
    <property type="project" value="UniProtKB-KW"/>
</dbReference>
<evidence type="ECO:0000256" key="6">
    <source>
        <dbReference type="ARBA" id="ARBA00022777"/>
    </source>
</evidence>
<evidence type="ECO:0000313" key="17">
    <source>
        <dbReference type="Proteomes" id="UP000549394"/>
    </source>
</evidence>
<dbReference type="GO" id="GO:0005524">
    <property type="term" value="F:ATP binding"/>
    <property type="evidence" value="ECO:0007669"/>
    <property type="project" value="UniProtKB-UniRule"/>
</dbReference>
<keyword evidence="7" id="KW-0378">Hydrolase</keyword>
<evidence type="ECO:0000256" key="13">
    <source>
        <dbReference type="ARBA" id="ARBA00048679"/>
    </source>
</evidence>
<evidence type="ECO:0000256" key="10">
    <source>
        <dbReference type="ARBA" id="ARBA00023098"/>
    </source>
</evidence>
<dbReference type="Pfam" id="PF12146">
    <property type="entry name" value="Hydrolase_4"/>
    <property type="match status" value="1"/>
</dbReference>
<evidence type="ECO:0000256" key="11">
    <source>
        <dbReference type="ARBA" id="ARBA00023180"/>
    </source>
</evidence>
<evidence type="ECO:0000256" key="5">
    <source>
        <dbReference type="ARBA" id="ARBA00022741"/>
    </source>
</evidence>
<evidence type="ECO:0000259" key="15">
    <source>
        <dbReference type="PROSITE" id="PS50011"/>
    </source>
</evidence>
<sequence length="675" mass="77979">MNAAQLIRSKGYPCLEYKVQTSDGFLLGLQRIPYGRKDHGMNKNRPVAFLQHGLLTASTNWITNLPNESFAFILADAGYDVWLGNMRGNTYSREHVKYSVDSDEFWDWTWYEMAAYDLPAMVNFATKTSGQKDLYYIGHSQGSLIGFTQLSRDKELAKKIKLFVALGPVAYLGHMKSPLKYLAWFAPEMRDIFKIFGVRDFMPNDALMKFLARFVCDSKTRVFCECFIFLISGFDAKQLNDSRLPVYVAHAPAGTSVKNMVHFAQMYETGKYQNFDYGSPEKNLKHYGQSYPPQFYPENITTPIALFSGRDDWLADPRDVRKLKRRLNTIEHYSMIDDWDHLDFIWAMDAKKVMIFESIPLAEITKHKLYNAKSEEKFMEKTSISNPPKGIGEEETKYRVLAQCGFKVKDTLGSGSYAVVKSAFSEKHNREVAIKIISRKKAPPDYLQKFLPRELEVVRILKHPNIVTFYQAIETDKNTYLVMEKAGNGDLLSEVRQQKFIKEPQSGIWFWQLVDGIEYCHNHQVAHRDLKCENLLLDDRQNIKITDFGFARGSISSRNVLSETYCGSYAYAPPEILTGQPYHPFMADIWSMGVVLYIMVMGRLPFDDTCHQKLLKEVKRGPIFPENRGDCGVDCRALLLKILVKREQRLNIHEIKSDNWVEKYRDQTIARRKNN</sequence>
<dbReference type="FunFam" id="3.40.50.1820:FF:000021">
    <property type="entry name" value="Lipase"/>
    <property type="match status" value="1"/>
</dbReference>
<dbReference type="Pfam" id="PF00069">
    <property type="entry name" value="Pkinase"/>
    <property type="match status" value="1"/>
</dbReference>
<dbReference type="GO" id="GO:0016787">
    <property type="term" value="F:hydrolase activity"/>
    <property type="evidence" value="ECO:0007669"/>
    <property type="project" value="UniProtKB-KW"/>
</dbReference>
<dbReference type="InterPro" id="IPR029058">
    <property type="entry name" value="AB_hydrolase_fold"/>
</dbReference>
<comment type="caution">
    <text evidence="16">The sequence shown here is derived from an EMBL/GenBank/DDBJ whole genome shotgun (WGS) entry which is preliminary data.</text>
</comment>